<feature type="signal peptide" evidence="2">
    <location>
        <begin position="1"/>
        <end position="19"/>
    </location>
</feature>
<evidence type="ECO:0000256" key="2">
    <source>
        <dbReference type="SAM" id="SignalP"/>
    </source>
</evidence>
<evidence type="ECO:0008006" key="5">
    <source>
        <dbReference type="Google" id="ProtNLM"/>
    </source>
</evidence>
<keyword evidence="2" id="KW-0732">Signal</keyword>
<sequence length="239" mass="23625">MTAAIIAGVVLLAGGGAWAVGSMLNDDPSGDAAPATATAAASATTSGSGSGAGGTAPSEAPSTAASGTPEAADGARTDCVAQVKAAEDFAAAAKDSAAHWKTHTDAYLAKTSGRITLEETAKLYADSKAFGLADEKAIAATTKAFQATGTACADAAKEAAGDATITACTTRLAALDKVRTTGTTVQNEWSAHLRMMANKAHTEMGSYHNTWVKAVDSAQKSIPAYQAAADAVGNAPACA</sequence>
<feature type="compositionally biased region" description="Low complexity" evidence="1">
    <location>
        <begin position="29"/>
        <end position="47"/>
    </location>
</feature>
<dbReference type="STRING" id="1385520.N802_13180"/>
<feature type="region of interest" description="Disordered" evidence="1">
    <location>
        <begin position="29"/>
        <end position="73"/>
    </location>
</feature>
<accession>A0A0A0JCB0</accession>
<comment type="caution">
    <text evidence="3">The sequence shown here is derived from an EMBL/GenBank/DDBJ whole genome shotgun (WGS) entry which is preliminary data.</text>
</comment>
<gene>
    <name evidence="3" type="ORF">N802_13180</name>
</gene>
<dbReference type="Proteomes" id="UP000030002">
    <property type="component" value="Unassembled WGS sequence"/>
</dbReference>
<organism evidence="3 4">
    <name type="scientific">Knoellia sinensis KCTC 19936</name>
    <dbReference type="NCBI Taxonomy" id="1385520"/>
    <lineage>
        <taxon>Bacteria</taxon>
        <taxon>Bacillati</taxon>
        <taxon>Actinomycetota</taxon>
        <taxon>Actinomycetes</taxon>
        <taxon>Micrococcales</taxon>
        <taxon>Intrasporangiaceae</taxon>
        <taxon>Knoellia</taxon>
    </lineage>
</organism>
<dbReference type="AlphaFoldDB" id="A0A0A0JCB0"/>
<feature type="compositionally biased region" description="Low complexity" evidence="1">
    <location>
        <begin position="55"/>
        <end position="69"/>
    </location>
</feature>
<evidence type="ECO:0000313" key="4">
    <source>
        <dbReference type="Proteomes" id="UP000030002"/>
    </source>
</evidence>
<feature type="chain" id="PRO_5001964128" description="Mucin" evidence="2">
    <location>
        <begin position="20"/>
        <end position="239"/>
    </location>
</feature>
<evidence type="ECO:0000313" key="3">
    <source>
        <dbReference type="EMBL" id="KGN34429.1"/>
    </source>
</evidence>
<dbReference type="EMBL" id="AVPJ01000002">
    <property type="protein sequence ID" value="KGN34429.1"/>
    <property type="molecule type" value="Genomic_DNA"/>
</dbReference>
<reference evidence="3 4" key="1">
    <citation type="submission" date="2013-08" db="EMBL/GenBank/DDBJ databases">
        <title>The genome sequence of Knoellia sinensis.</title>
        <authorList>
            <person name="Zhu W."/>
            <person name="Wang G."/>
        </authorList>
    </citation>
    <scope>NUCLEOTIDE SEQUENCE [LARGE SCALE GENOMIC DNA]</scope>
    <source>
        <strain evidence="3 4">KCTC 19936</strain>
    </source>
</reference>
<evidence type="ECO:0000256" key="1">
    <source>
        <dbReference type="SAM" id="MobiDB-lite"/>
    </source>
</evidence>
<protein>
    <recommendedName>
        <fullName evidence="5">Mucin</fullName>
    </recommendedName>
</protein>
<proteinExistence type="predicted"/>
<name>A0A0A0JCB0_9MICO</name>
<keyword evidence="4" id="KW-1185">Reference proteome</keyword>